<organism evidence="2 3">
    <name type="scientific">Parablautia muri</name>
    <dbReference type="NCBI Taxonomy" id="2320879"/>
    <lineage>
        <taxon>Bacteria</taxon>
        <taxon>Bacillati</taxon>
        <taxon>Bacillota</taxon>
        <taxon>Clostridia</taxon>
        <taxon>Lachnospirales</taxon>
        <taxon>Lachnospiraceae</taxon>
        <taxon>Parablautia</taxon>
    </lineage>
</organism>
<keyword evidence="1" id="KW-0812">Transmembrane</keyword>
<evidence type="ECO:0008006" key="4">
    <source>
        <dbReference type="Google" id="ProtNLM"/>
    </source>
</evidence>
<sequence>MGYFNCMKNKKLSHEFDYYVLLFFSLAFIGWLWEVALYFFTEHALINRGVYRGPYLPVYGVGGLLLCILFHSLRSKPLLVFGASALLCSVLEYLTSYFLERRWGIRWWDYSNHLFNISGRICLTGALIFGAGGAALVCVFLPLYEKIYLKVHKKWRIGICIVLLALFVADGCYCAMRPNVGYGISSS</sequence>
<dbReference type="Proteomes" id="UP001154420">
    <property type="component" value="Unassembled WGS sequence"/>
</dbReference>
<dbReference type="Pfam" id="PF06541">
    <property type="entry name" value="ABC_trans_CmpB"/>
    <property type="match status" value="1"/>
</dbReference>
<gene>
    <name evidence="2" type="ORF">D5281_08325</name>
</gene>
<keyword evidence="1" id="KW-1133">Transmembrane helix</keyword>
<dbReference type="InterPro" id="IPR010540">
    <property type="entry name" value="CmpB_TMEM229"/>
</dbReference>
<evidence type="ECO:0000313" key="3">
    <source>
        <dbReference type="Proteomes" id="UP001154420"/>
    </source>
</evidence>
<comment type="caution">
    <text evidence="2">The sequence shown here is derived from an EMBL/GenBank/DDBJ whole genome shotgun (WGS) entry which is preliminary data.</text>
</comment>
<feature type="transmembrane region" description="Helical" evidence="1">
    <location>
        <begin position="155"/>
        <end position="176"/>
    </location>
</feature>
<reference evidence="2" key="1">
    <citation type="submission" date="2018-09" db="EMBL/GenBank/DDBJ databases">
        <title>Murine metabolic-syndrome-specific gut microbial biobank.</title>
        <authorList>
            <person name="Liu C."/>
        </authorList>
    </citation>
    <scope>NUCLEOTIDE SEQUENCE</scope>
    <source>
        <strain evidence="2">D42-62</strain>
    </source>
</reference>
<dbReference type="AlphaFoldDB" id="A0A9X5BF12"/>
<keyword evidence="1" id="KW-0472">Membrane</keyword>
<feature type="transmembrane region" description="Helical" evidence="1">
    <location>
        <begin position="20"/>
        <end position="41"/>
    </location>
</feature>
<feature type="transmembrane region" description="Helical" evidence="1">
    <location>
        <begin position="79"/>
        <end position="99"/>
    </location>
</feature>
<keyword evidence="3" id="KW-1185">Reference proteome</keyword>
<accession>A0A9X5BF12</accession>
<name>A0A9X5BF12_9FIRM</name>
<feature type="transmembrane region" description="Helical" evidence="1">
    <location>
        <begin position="53"/>
        <end position="73"/>
    </location>
</feature>
<evidence type="ECO:0000256" key="1">
    <source>
        <dbReference type="SAM" id="Phobius"/>
    </source>
</evidence>
<feature type="transmembrane region" description="Helical" evidence="1">
    <location>
        <begin position="120"/>
        <end position="143"/>
    </location>
</feature>
<protein>
    <recommendedName>
        <fullName evidence="4">ABC transporter permease</fullName>
    </recommendedName>
</protein>
<proteinExistence type="predicted"/>
<dbReference type="EMBL" id="QZDT01000009">
    <property type="protein sequence ID" value="NBJ92601.1"/>
    <property type="molecule type" value="Genomic_DNA"/>
</dbReference>
<evidence type="ECO:0000313" key="2">
    <source>
        <dbReference type="EMBL" id="NBJ92601.1"/>
    </source>
</evidence>